<dbReference type="InParanoid" id="A9US85"/>
<dbReference type="GeneID" id="5888183"/>
<dbReference type="GO" id="GO:0005634">
    <property type="term" value="C:nucleus"/>
    <property type="evidence" value="ECO:0007669"/>
    <property type="project" value="UniProtKB-SubCell"/>
</dbReference>
<evidence type="ECO:0000256" key="8">
    <source>
        <dbReference type="ARBA" id="ARBA00023242"/>
    </source>
</evidence>
<dbReference type="RefSeq" id="XP_001743342.1">
    <property type="nucleotide sequence ID" value="XM_001743290.1"/>
</dbReference>
<proteinExistence type="inferred from homology"/>
<dbReference type="AlphaFoldDB" id="A9US85"/>
<dbReference type="GO" id="GO:0005737">
    <property type="term" value="C:cytoplasm"/>
    <property type="evidence" value="ECO:0007669"/>
    <property type="project" value="UniProtKB-SubCell"/>
</dbReference>
<keyword evidence="3" id="KW-0963">Cytoplasm</keyword>
<dbReference type="Gene3D" id="3.30.160.60">
    <property type="entry name" value="Classic Zinc Finger"/>
    <property type="match status" value="1"/>
</dbReference>
<protein>
    <recommendedName>
        <fullName evidence="12">C2H2-type domain-containing protein</fullName>
    </recommendedName>
</protein>
<comment type="similarity">
    <text evidence="9">Belongs to the ZNF593/BUD20 C2H2-type zinc-finger protein family.</text>
</comment>
<evidence type="ECO:0000256" key="2">
    <source>
        <dbReference type="ARBA" id="ARBA00004496"/>
    </source>
</evidence>
<dbReference type="eggNOG" id="KOG3408">
    <property type="taxonomic scope" value="Eukaryota"/>
</dbReference>
<evidence type="ECO:0000256" key="9">
    <source>
        <dbReference type="ARBA" id="ARBA00038064"/>
    </source>
</evidence>
<sequence>MHKNIRDNHKKYIKSKRKTKDVDQIHEDFKPEVLEKLMQPEVDGDLPGLGQFYCVHCARYFVNQLSLAGHFKSKVHKRRVKQLSETPYSQAEADAAAGLGTYKPPQRVEVPNVAVGLDTQVEASSS</sequence>
<dbReference type="EMBL" id="CH991544">
    <property type="protein sequence ID" value="EDQ92056.1"/>
    <property type="molecule type" value="Genomic_DNA"/>
</dbReference>
<dbReference type="GO" id="GO:0008270">
    <property type="term" value="F:zinc ion binding"/>
    <property type="evidence" value="ECO:0007669"/>
    <property type="project" value="UniProtKB-KW"/>
</dbReference>
<feature type="compositionally biased region" description="Basic residues" evidence="11">
    <location>
        <begin position="8"/>
        <end position="19"/>
    </location>
</feature>
<evidence type="ECO:0000256" key="11">
    <source>
        <dbReference type="SAM" id="MobiDB-lite"/>
    </source>
</evidence>
<dbReference type="Pfam" id="PF12171">
    <property type="entry name" value="zf-C2H2_jaz"/>
    <property type="match status" value="1"/>
</dbReference>
<evidence type="ECO:0000256" key="6">
    <source>
        <dbReference type="ARBA" id="ARBA00022771"/>
    </source>
</evidence>
<dbReference type="Proteomes" id="UP000001357">
    <property type="component" value="Unassembled WGS sequence"/>
</dbReference>
<dbReference type="GO" id="GO:0003676">
    <property type="term" value="F:nucleic acid binding"/>
    <property type="evidence" value="ECO:0007669"/>
    <property type="project" value="InterPro"/>
</dbReference>
<evidence type="ECO:0000256" key="1">
    <source>
        <dbReference type="ARBA" id="ARBA00004123"/>
    </source>
</evidence>
<keyword evidence="6 10" id="KW-0863">Zinc-finger</keyword>
<dbReference type="InterPro" id="IPR013087">
    <property type="entry name" value="Znf_C2H2_type"/>
</dbReference>
<dbReference type="SMART" id="SM00451">
    <property type="entry name" value="ZnF_U1"/>
    <property type="match status" value="1"/>
</dbReference>
<dbReference type="FunCoup" id="A9US85">
    <property type="interactions" value="575"/>
</dbReference>
<dbReference type="PROSITE" id="PS00028">
    <property type="entry name" value="ZINC_FINGER_C2H2_1"/>
    <property type="match status" value="1"/>
</dbReference>
<evidence type="ECO:0000256" key="4">
    <source>
        <dbReference type="ARBA" id="ARBA00022517"/>
    </source>
</evidence>
<keyword evidence="14" id="KW-1185">Reference proteome</keyword>
<evidence type="ECO:0000259" key="12">
    <source>
        <dbReference type="PROSITE" id="PS50157"/>
    </source>
</evidence>
<dbReference type="FunFam" id="3.30.160.60:FF:000299">
    <property type="entry name" value="Zinc finger protein 593"/>
    <property type="match status" value="1"/>
</dbReference>
<dbReference type="InterPro" id="IPR051879">
    <property type="entry name" value="C2H2-ZF_Maturation_Protein"/>
</dbReference>
<organism evidence="13 14">
    <name type="scientific">Monosiga brevicollis</name>
    <name type="common">Choanoflagellate</name>
    <dbReference type="NCBI Taxonomy" id="81824"/>
    <lineage>
        <taxon>Eukaryota</taxon>
        <taxon>Choanoflagellata</taxon>
        <taxon>Craspedida</taxon>
        <taxon>Salpingoecidae</taxon>
        <taxon>Monosiga</taxon>
    </lineage>
</organism>
<keyword evidence="4" id="KW-0690">Ribosome biogenesis</keyword>
<evidence type="ECO:0000256" key="3">
    <source>
        <dbReference type="ARBA" id="ARBA00022490"/>
    </source>
</evidence>
<comment type="subcellular location">
    <subcellularLocation>
        <location evidence="2">Cytoplasm</location>
    </subcellularLocation>
    <subcellularLocation>
        <location evidence="1">Nucleus</location>
    </subcellularLocation>
</comment>
<name>A9US85_MONBE</name>
<dbReference type="GO" id="GO:0042254">
    <property type="term" value="P:ribosome biogenesis"/>
    <property type="evidence" value="ECO:0007669"/>
    <property type="project" value="UniProtKB-KW"/>
</dbReference>
<dbReference type="KEGG" id="mbr:MONBRDRAFT_17559"/>
<dbReference type="PROSITE" id="PS50157">
    <property type="entry name" value="ZINC_FINGER_C2H2_2"/>
    <property type="match status" value="1"/>
</dbReference>
<evidence type="ECO:0000256" key="10">
    <source>
        <dbReference type="PROSITE-ProRule" id="PRU00042"/>
    </source>
</evidence>
<dbReference type="GO" id="GO:0043021">
    <property type="term" value="F:ribonucleoprotein complex binding"/>
    <property type="evidence" value="ECO:0007669"/>
    <property type="project" value="UniProtKB-ARBA"/>
</dbReference>
<keyword evidence="7" id="KW-0862">Zinc</keyword>
<dbReference type="STRING" id="81824.A9US85"/>
<evidence type="ECO:0000256" key="5">
    <source>
        <dbReference type="ARBA" id="ARBA00022723"/>
    </source>
</evidence>
<accession>A9US85</accession>
<keyword evidence="8" id="KW-0539">Nucleus</keyword>
<dbReference type="PANTHER" id="PTHR46095:SF1">
    <property type="entry name" value="ZINC FINGER PROTEIN 593"/>
    <property type="match status" value="1"/>
</dbReference>
<dbReference type="InterPro" id="IPR022755">
    <property type="entry name" value="Znf_C2H2_jaz"/>
</dbReference>
<dbReference type="InterPro" id="IPR036236">
    <property type="entry name" value="Znf_C2H2_sf"/>
</dbReference>
<feature type="domain" description="C2H2-type" evidence="12">
    <location>
        <begin position="52"/>
        <end position="81"/>
    </location>
</feature>
<keyword evidence="5" id="KW-0479">Metal-binding</keyword>
<gene>
    <name evidence="13" type="ORF">MONBRDRAFT_17559</name>
</gene>
<evidence type="ECO:0000313" key="14">
    <source>
        <dbReference type="Proteomes" id="UP000001357"/>
    </source>
</evidence>
<evidence type="ECO:0000256" key="7">
    <source>
        <dbReference type="ARBA" id="ARBA00022833"/>
    </source>
</evidence>
<dbReference type="OMA" id="MKDHFRS"/>
<dbReference type="PANTHER" id="PTHR46095">
    <property type="entry name" value="ZINC FINGER PROTEIN 593"/>
    <property type="match status" value="1"/>
</dbReference>
<feature type="region of interest" description="Disordered" evidence="11">
    <location>
        <begin position="1"/>
        <end position="21"/>
    </location>
</feature>
<dbReference type="InterPro" id="IPR003604">
    <property type="entry name" value="Matrin/U1-like-C_Znf_C2H2"/>
</dbReference>
<reference evidence="13 14" key="1">
    <citation type="journal article" date="2008" name="Nature">
        <title>The genome of the choanoflagellate Monosiga brevicollis and the origin of metazoans.</title>
        <authorList>
            <consortium name="JGI Sequencing"/>
            <person name="King N."/>
            <person name="Westbrook M.J."/>
            <person name="Young S.L."/>
            <person name="Kuo A."/>
            <person name="Abedin M."/>
            <person name="Chapman J."/>
            <person name="Fairclough S."/>
            <person name="Hellsten U."/>
            <person name="Isogai Y."/>
            <person name="Letunic I."/>
            <person name="Marr M."/>
            <person name="Pincus D."/>
            <person name="Putnam N."/>
            <person name="Rokas A."/>
            <person name="Wright K.J."/>
            <person name="Zuzow R."/>
            <person name="Dirks W."/>
            <person name="Good M."/>
            <person name="Goodstein D."/>
            <person name="Lemons D."/>
            <person name="Li W."/>
            <person name="Lyons J.B."/>
            <person name="Morris A."/>
            <person name="Nichols S."/>
            <person name="Richter D.J."/>
            <person name="Salamov A."/>
            <person name="Bork P."/>
            <person name="Lim W.A."/>
            <person name="Manning G."/>
            <person name="Miller W.T."/>
            <person name="McGinnis W."/>
            <person name="Shapiro H."/>
            <person name="Tjian R."/>
            <person name="Grigoriev I.V."/>
            <person name="Rokhsar D."/>
        </authorList>
    </citation>
    <scope>NUCLEOTIDE SEQUENCE [LARGE SCALE GENOMIC DNA]</scope>
    <source>
        <strain evidence="14">MX1 / ATCC 50154</strain>
    </source>
</reference>
<dbReference type="SUPFAM" id="SSF57667">
    <property type="entry name" value="beta-beta-alpha zinc fingers"/>
    <property type="match status" value="1"/>
</dbReference>
<evidence type="ECO:0000313" key="13">
    <source>
        <dbReference type="EMBL" id="EDQ92056.1"/>
    </source>
</evidence>